<feature type="compositionally biased region" description="Polar residues" evidence="1">
    <location>
        <begin position="181"/>
        <end position="192"/>
    </location>
</feature>
<dbReference type="SUPFAM" id="SSF49562">
    <property type="entry name" value="C2 domain (Calcium/lipid-binding domain, CaLB)"/>
    <property type="match status" value="1"/>
</dbReference>
<feature type="compositionally biased region" description="Basic and acidic residues" evidence="1">
    <location>
        <begin position="165"/>
        <end position="178"/>
    </location>
</feature>
<reference evidence="3 4" key="1">
    <citation type="submission" date="2020-09" db="EMBL/GenBank/DDBJ databases">
        <title>De no assembly of potato wild relative species, Solanum commersonii.</title>
        <authorList>
            <person name="Cho K."/>
        </authorList>
    </citation>
    <scope>NUCLEOTIDE SEQUENCE [LARGE SCALE GENOMIC DNA]</scope>
    <source>
        <strain evidence="3">LZ3.2</strain>
        <tissue evidence="3">Leaf</tissue>
    </source>
</reference>
<evidence type="ECO:0000256" key="1">
    <source>
        <dbReference type="SAM" id="MobiDB-lite"/>
    </source>
</evidence>
<evidence type="ECO:0000313" key="3">
    <source>
        <dbReference type="EMBL" id="KAG5581530.1"/>
    </source>
</evidence>
<sequence length="305" mass="33391">MSIAYGIQGQLLEVTVVACNKLKDTEWISRKNPTFQEKFVFTLIEGLREINVVVWNSNTVNSDDLIGSGKFSHRDLMILLDHFRRRRADSDAGGTSVLGSEKRKKATRARFTEARSEARAFFNNKNIGKHTAATKKINSSRSVAAASQRRRRELTAVAWQQPKIEKNVAEQSQRRTEEENLQQQSQPRSSPKNKFEVVKEKPATSHAQSGPPYVTPTPRSYPYSVAPPHVASHPTPSGYPAPSPYSTAPPPSAFYPASPYPSPTPSSSISSSISLSPTIGCLSFTLLISCISASALSTTGLLLSS</sequence>
<evidence type="ECO:0000313" key="4">
    <source>
        <dbReference type="Proteomes" id="UP000824120"/>
    </source>
</evidence>
<keyword evidence="4" id="KW-1185">Reference proteome</keyword>
<dbReference type="InterPro" id="IPR052981">
    <property type="entry name" value="Ingression_C2_domain"/>
</dbReference>
<feature type="domain" description="C2" evidence="2">
    <location>
        <begin position="18"/>
        <end position="73"/>
    </location>
</feature>
<dbReference type="PANTHER" id="PTHR47052:SF3">
    <property type="entry name" value="INGRESSION PROTEIN 1"/>
    <property type="match status" value="1"/>
</dbReference>
<feature type="non-terminal residue" evidence="3">
    <location>
        <position position="305"/>
    </location>
</feature>
<dbReference type="Proteomes" id="UP000824120">
    <property type="component" value="Chromosome 10"/>
</dbReference>
<name>A0A9J5X0M3_SOLCO</name>
<feature type="region of interest" description="Disordered" evidence="1">
    <location>
        <begin position="165"/>
        <end position="220"/>
    </location>
</feature>
<evidence type="ECO:0000259" key="2">
    <source>
        <dbReference type="Pfam" id="PF00168"/>
    </source>
</evidence>
<proteinExistence type="predicted"/>
<comment type="caution">
    <text evidence="3">The sequence shown here is derived from an EMBL/GenBank/DDBJ whole genome shotgun (WGS) entry which is preliminary data.</text>
</comment>
<dbReference type="InterPro" id="IPR035892">
    <property type="entry name" value="C2_domain_sf"/>
</dbReference>
<dbReference type="CDD" id="cd00030">
    <property type="entry name" value="C2"/>
    <property type="match status" value="1"/>
</dbReference>
<dbReference type="OrthoDB" id="270970at2759"/>
<dbReference type="Pfam" id="PF00168">
    <property type="entry name" value="C2"/>
    <property type="match status" value="1"/>
</dbReference>
<accession>A0A9J5X0M3</accession>
<dbReference type="InterPro" id="IPR000008">
    <property type="entry name" value="C2_dom"/>
</dbReference>
<feature type="compositionally biased region" description="Basic and acidic residues" evidence="1">
    <location>
        <begin position="193"/>
        <end position="203"/>
    </location>
</feature>
<feature type="region of interest" description="Disordered" evidence="1">
    <location>
        <begin position="225"/>
        <end position="244"/>
    </location>
</feature>
<gene>
    <name evidence="3" type="ORF">H5410_052157</name>
</gene>
<dbReference type="Gene3D" id="2.60.40.150">
    <property type="entry name" value="C2 domain"/>
    <property type="match status" value="1"/>
</dbReference>
<dbReference type="EMBL" id="JACXVP010000010">
    <property type="protein sequence ID" value="KAG5581530.1"/>
    <property type="molecule type" value="Genomic_DNA"/>
</dbReference>
<feature type="region of interest" description="Disordered" evidence="1">
    <location>
        <begin position="90"/>
        <end position="109"/>
    </location>
</feature>
<protein>
    <recommendedName>
        <fullName evidence="2">C2 domain-containing protein</fullName>
    </recommendedName>
</protein>
<dbReference type="AlphaFoldDB" id="A0A9J5X0M3"/>
<dbReference type="PANTHER" id="PTHR47052">
    <property type="entry name" value="CONSERVED SERINE PROLINE-RICH PROTEIN (AFU_ORTHOLOGUE AFUA_2G01790)"/>
    <property type="match status" value="1"/>
</dbReference>
<organism evidence="3 4">
    <name type="scientific">Solanum commersonii</name>
    <name type="common">Commerson's wild potato</name>
    <name type="synonym">Commerson's nightshade</name>
    <dbReference type="NCBI Taxonomy" id="4109"/>
    <lineage>
        <taxon>Eukaryota</taxon>
        <taxon>Viridiplantae</taxon>
        <taxon>Streptophyta</taxon>
        <taxon>Embryophyta</taxon>
        <taxon>Tracheophyta</taxon>
        <taxon>Spermatophyta</taxon>
        <taxon>Magnoliopsida</taxon>
        <taxon>eudicotyledons</taxon>
        <taxon>Gunneridae</taxon>
        <taxon>Pentapetalae</taxon>
        <taxon>asterids</taxon>
        <taxon>lamiids</taxon>
        <taxon>Solanales</taxon>
        <taxon>Solanaceae</taxon>
        <taxon>Solanoideae</taxon>
        <taxon>Solaneae</taxon>
        <taxon>Solanum</taxon>
    </lineage>
</organism>